<dbReference type="VEuPathDB" id="TriTrypDB:TEOVI_000864500"/>
<protein>
    <submittedName>
        <fullName evidence="2">Uncharacterized protein</fullName>
    </submittedName>
</protein>
<gene>
    <name evidence="2" type="ORF">TEOVI_000864500</name>
</gene>
<dbReference type="AlphaFoldDB" id="A0A1G4HYM8"/>
<keyword evidence="1" id="KW-0472">Membrane</keyword>
<keyword evidence="3" id="KW-1185">Reference proteome</keyword>
<feature type="transmembrane region" description="Helical" evidence="1">
    <location>
        <begin position="58"/>
        <end position="77"/>
    </location>
</feature>
<proteinExistence type="predicted"/>
<dbReference type="EMBL" id="CZPT02000058">
    <property type="protein sequence ID" value="SCU64415.1"/>
    <property type="molecule type" value="Genomic_DNA"/>
</dbReference>
<accession>A0A1G4HYM8</accession>
<evidence type="ECO:0000313" key="3">
    <source>
        <dbReference type="Proteomes" id="UP000195570"/>
    </source>
</evidence>
<evidence type="ECO:0000313" key="2">
    <source>
        <dbReference type="EMBL" id="SCU64415.1"/>
    </source>
</evidence>
<keyword evidence="1" id="KW-0812">Transmembrane</keyword>
<keyword evidence="1" id="KW-1133">Transmembrane helix</keyword>
<organism evidence="2 3">
    <name type="scientific">Trypanosoma equiperdum</name>
    <dbReference type="NCBI Taxonomy" id="5694"/>
    <lineage>
        <taxon>Eukaryota</taxon>
        <taxon>Discoba</taxon>
        <taxon>Euglenozoa</taxon>
        <taxon>Kinetoplastea</taxon>
        <taxon>Metakinetoplastina</taxon>
        <taxon>Trypanosomatida</taxon>
        <taxon>Trypanosomatidae</taxon>
        <taxon>Trypanosoma</taxon>
    </lineage>
</organism>
<dbReference type="RefSeq" id="XP_067076185.1">
    <property type="nucleotide sequence ID" value="XM_067220084.1"/>
</dbReference>
<dbReference type="GeneID" id="92382579"/>
<evidence type="ECO:0000256" key="1">
    <source>
        <dbReference type="SAM" id="Phobius"/>
    </source>
</evidence>
<reference evidence="2" key="1">
    <citation type="submission" date="2016-09" db="EMBL/GenBank/DDBJ databases">
        <authorList>
            <person name="Hebert L."/>
            <person name="Moumen B."/>
        </authorList>
    </citation>
    <scope>NUCLEOTIDE SEQUENCE [LARGE SCALE GENOMIC DNA]</scope>
    <source>
        <strain evidence="2">OVI</strain>
    </source>
</reference>
<name>A0A1G4HYM8_TRYEQ</name>
<sequence length="123" mass="14565">MVLVFQISFHIDKELNCVEMFLLLLLLREFKHFPHITGLHSVIVFINESINDFPVVSYMKQLGITLILAYLFIYSFVSDFDFSCVMRNRSLFSLFHIYILTSIYIYKCVHLFLKCPIFTVCFS</sequence>
<dbReference type="Proteomes" id="UP000195570">
    <property type="component" value="Unassembled WGS sequence"/>
</dbReference>
<feature type="transmembrane region" description="Helical" evidence="1">
    <location>
        <begin position="89"/>
        <end position="106"/>
    </location>
</feature>
<comment type="caution">
    <text evidence="2">The sequence shown here is derived from an EMBL/GenBank/DDBJ whole genome shotgun (WGS) entry which is preliminary data.</text>
</comment>